<feature type="compositionally biased region" description="Low complexity" evidence="1">
    <location>
        <begin position="1"/>
        <end position="27"/>
    </location>
</feature>
<dbReference type="HOGENOM" id="CLU_1567963_0_0_9"/>
<evidence type="ECO:0000313" key="3">
    <source>
        <dbReference type="EMBL" id="AAK80197.1"/>
    </source>
</evidence>
<feature type="domain" description="CBM20" evidence="2">
    <location>
        <begin position="65"/>
        <end position="170"/>
    </location>
</feature>
<proteinExistence type="predicted"/>
<name>Q97GX5_CLOAB</name>
<dbReference type="Pfam" id="PF00686">
    <property type="entry name" value="CBM_20"/>
    <property type="match status" value="1"/>
</dbReference>
<dbReference type="PANTHER" id="PTHR15048">
    <property type="entry name" value="STARCH-BINDING DOMAIN-CONTAINING PROTEIN 1"/>
    <property type="match status" value="1"/>
</dbReference>
<evidence type="ECO:0000259" key="2">
    <source>
        <dbReference type="PROSITE" id="PS51166"/>
    </source>
</evidence>
<dbReference type="STRING" id="272562.CA_C2240"/>
<dbReference type="SUPFAM" id="SSF49452">
    <property type="entry name" value="Starch-binding domain-like"/>
    <property type="match status" value="1"/>
</dbReference>
<keyword evidence="4" id="KW-1185">Reference proteome</keyword>
<dbReference type="KEGG" id="cac:CA_C2240"/>
<dbReference type="PATRIC" id="fig|272562.8.peg.2441"/>
<dbReference type="InterPro" id="IPR013784">
    <property type="entry name" value="Carb-bd-like_fold"/>
</dbReference>
<dbReference type="PANTHER" id="PTHR15048:SF0">
    <property type="entry name" value="STARCH-BINDING DOMAIN-CONTAINING PROTEIN 1"/>
    <property type="match status" value="1"/>
</dbReference>
<dbReference type="Proteomes" id="UP000000814">
    <property type="component" value="Chromosome"/>
</dbReference>
<dbReference type="InterPro" id="IPR013783">
    <property type="entry name" value="Ig-like_fold"/>
</dbReference>
<dbReference type="CAZy" id="CBM20">
    <property type="family name" value="Carbohydrate-Binding Module Family 20"/>
</dbReference>
<protein>
    <submittedName>
        <fullName evidence="3">Protein shares with cyclomaltodextrin glucanotransferase C-terminal domain</fullName>
    </submittedName>
</protein>
<dbReference type="EMBL" id="AE001437">
    <property type="protein sequence ID" value="AAK80197.1"/>
    <property type="molecule type" value="Genomic_DNA"/>
</dbReference>
<reference evidence="3 4" key="1">
    <citation type="journal article" date="2001" name="J. Bacteriol.">
        <title>Genome sequence and comparative analysis of the solvent-producing bacterium Clostridium acetobutylicum.</title>
        <authorList>
            <person name="Nolling J."/>
            <person name="Breton G."/>
            <person name="Omelchenko M.V."/>
            <person name="Makarova K.S."/>
            <person name="Zeng Q."/>
            <person name="Gibson R."/>
            <person name="Lee H.M."/>
            <person name="Dubois J."/>
            <person name="Qiu D."/>
            <person name="Hitti J."/>
            <person name="Wolf Y.I."/>
            <person name="Tatusov R.L."/>
            <person name="Sabathe F."/>
            <person name="Doucette-Stamm L."/>
            <person name="Soucaille P."/>
            <person name="Daly M.J."/>
            <person name="Bennett G.N."/>
            <person name="Koonin E.V."/>
            <person name="Smith D.R."/>
        </authorList>
    </citation>
    <scope>NUCLEOTIDE SEQUENCE [LARGE SCALE GENOMIC DNA]</scope>
    <source>
        <strain evidence="4">ATCC 824 / DSM 792 / JCM 1419 / LMG 5710 / VKM B-1787</strain>
    </source>
</reference>
<feature type="region of interest" description="Disordered" evidence="1">
    <location>
        <begin position="1"/>
        <end position="58"/>
    </location>
</feature>
<evidence type="ECO:0000313" key="4">
    <source>
        <dbReference type="Proteomes" id="UP000000814"/>
    </source>
</evidence>
<dbReference type="SMART" id="SM01065">
    <property type="entry name" value="CBM_2"/>
    <property type="match status" value="1"/>
</dbReference>
<dbReference type="PROSITE" id="PS51166">
    <property type="entry name" value="CBM20"/>
    <property type="match status" value="1"/>
</dbReference>
<organism evidence="3 4">
    <name type="scientific">Clostridium acetobutylicum (strain ATCC 824 / DSM 792 / JCM 1419 / IAM 19013 / LMG 5710 / NBRC 13948 / NRRL B-527 / VKM B-1787 / 2291 / W)</name>
    <dbReference type="NCBI Taxonomy" id="272562"/>
    <lineage>
        <taxon>Bacteria</taxon>
        <taxon>Bacillati</taxon>
        <taxon>Bacillota</taxon>
        <taxon>Clostridia</taxon>
        <taxon>Eubacteriales</taxon>
        <taxon>Clostridiaceae</taxon>
        <taxon>Clostridium</taxon>
    </lineage>
</organism>
<dbReference type="Gene3D" id="2.60.40.10">
    <property type="entry name" value="Immunoglobulins"/>
    <property type="match status" value="1"/>
</dbReference>
<dbReference type="GO" id="GO:0016020">
    <property type="term" value="C:membrane"/>
    <property type="evidence" value="ECO:0007669"/>
    <property type="project" value="TreeGrafter"/>
</dbReference>
<sequence length="170" mass="18926">MAKTTSKKTQTNTKSSSKTVKTSASITEASKKKSSAPTKRVAKSRATAKNQTISNDKKPKKTKVVKSVDFVDVTFILNKTSTSIGENIFISGNIKELGNWTIDNAIKLSTDESIYPTWKTQIKLPINTEVEFKFLLLKEGEDKNSAVWENSGNRILIVTENTKVYECDWA</sequence>
<dbReference type="AlphaFoldDB" id="Q97GX5"/>
<dbReference type="InterPro" id="IPR002044">
    <property type="entry name" value="CBM20"/>
</dbReference>
<evidence type="ECO:0000256" key="1">
    <source>
        <dbReference type="SAM" id="MobiDB-lite"/>
    </source>
</evidence>
<dbReference type="GeneID" id="44998719"/>
<dbReference type="PIR" id="B97176">
    <property type="entry name" value="B97176"/>
</dbReference>
<dbReference type="eggNOG" id="COG0366">
    <property type="taxonomic scope" value="Bacteria"/>
</dbReference>
<gene>
    <name evidence="3" type="ordered locus">CA_C2240</name>
</gene>
<dbReference type="CDD" id="cd05467">
    <property type="entry name" value="CBM20"/>
    <property type="match status" value="1"/>
</dbReference>
<dbReference type="RefSeq" id="WP_010965538.1">
    <property type="nucleotide sequence ID" value="NC_003030.1"/>
</dbReference>
<dbReference type="GO" id="GO:2001070">
    <property type="term" value="F:starch binding"/>
    <property type="evidence" value="ECO:0007669"/>
    <property type="project" value="InterPro"/>
</dbReference>
<accession>Q97GX5</accession>
<dbReference type="OrthoDB" id="9805159at2"/>